<dbReference type="Pfam" id="PF08849">
    <property type="entry name" value="BrxA"/>
    <property type="match status" value="1"/>
</dbReference>
<dbReference type="Gene3D" id="1.10.3540.10">
    <property type="entry name" value="uncharacterized protein from magnetospirillum magneticum domain"/>
    <property type="match status" value="1"/>
</dbReference>
<dbReference type="AlphaFoldDB" id="A0A9D1I501"/>
<organism evidence="1 2">
    <name type="scientific">Candidatus Fimisoma avicola</name>
    <dbReference type="NCBI Taxonomy" id="2840826"/>
    <lineage>
        <taxon>Bacteria</taxon>
        <taxon>Bacillati</taxon>
        <taxon>Bacillota</taxon>
        <taxon>Clostridia</taxon>
        <taxon>Eubacteriales</taxon>
        <taxon>Candidatus Fimisoma</taxon>
    </lineage>
</organism>
<gene>
    <name evidence="1" type="ORF">IAD16_01450</name>
</gene>
<evidence type="ECO:0000313" key="1">
    <source>
        <dbReference type="EMBL" id="HIU27030.1"/>
    </source>
</evidence>
<dbReference type="Proteomes" id="UP000824091">
    <property type="component" value="Unassembled WGS sequence"/>
</dbReference>
<accession>A0A9D1I501</accession>
<sequence>MSRIQTYSGALTAEQFLFYEIRIASRFYLDGVSLEEAAAEIQEQNLFQYPTEREVKRMTRACYKRLDALENHELIRALSNAPAEIAKQINLYAMMRYNLLVWDFMVQLIGEKYKTQDMSLTPKDVNGFFARMQAQSDQISGWSDKTIKKIRGVLLRALAETGYIDTVRATVLNPVLISQELEDGIRENGDSQALAAFNCFR</sequence>
<dbReference type="InterPro" id="IPR023137">
    <property type="entry name" value="BrxA_sf"/>
</dbReference>
<dbReference type="EMBL" id="DVMO01000023">
    <property type="protein sequence ID" value="HIU27030.1"/>
    <property type="molecule type" value="Genomic_DNA"/>
</dbReference>
<dbReference type="InterPro" id="IPR014948">
    <property type="entry name" value="BrxA"/>
</dbReference>
<evidence type="ECO:0000313" key="2">
    <source>
        <dbReference type="Proteomes" id="UP000824091"/>
    </source>
</evidence>
<protein>
    <submittedName>
        <fullName evidence="1">DUF1819 family protein</fullName>
    </submittedName>
</protein>
<reference evidence="1" key="1">
    <citation type="submission" date="2020-10" db="EMBL/GenBank/DDBJ databases">
        <authorList>
            <person name="Gilroy R."/>
        </authorList>
    </citation>
    <scope>NUCLEOTIDE SEQUENCE</scope>
    <source>
        <strain evidence="1">11300</strain>
    </source>
</reference>
<comment type="caution">
    <text evidence="1">The sequence shown here is derived from an EMBL/GenBank/DDBJ whole genome shotgun (WGS) entry which is preliminary data.</text>
</comment>
<reference evidence="1" key="2">
    <citation type="journal article" date="2021" name="PeerJ">
        <title>Extensive microbial diversity within the chicken gut microbiome revealed by metagenomics and culture.</title>
        <authorList>
            <person name="Gilroy R."/>
            <person name="Ravi A."/>
            <person name="Getino M."/>
            <person name="Pursley I."/>
            <person name="Horton D.L."/>
            <person name="Alikhan N.F."/>
            <person name="Baker D."/>
            <person name="Gharbi K."/>
            <person name="Hall N."/>
            <person name="Watson M."/>
            <person name="Adriaenssens E.M."/>
            <person name="Foster-Nyarko E."/>
            <person name="Jarju S."/>
            <person name="Secka A."/>
            <person name="Antonio M."/>
            <person name="Oren A."/>
            <person name="Chaudhuri R.R."/>
            <person name="La Ragione R."/>
            <person name="Hildebrand F."/>
            <person name="Pallen M.J."/>
        </authorList>
    </citation>
    <scope>NUCLEOTIDE SEQUENCE</scope>
    <source>
        <strain evidence="1">11300</strain>
    </source>
</reference>
<name>A0A9D1I501_9FIRM</name>
<proteinExistence type="predicted"/>